<name>A0A6P1TT72_9FIRM</name>
<accession>A0A6P1TT72</accession>
<keyword evidence="2" id="KW-1185">Reference proteome</keyword>
<sequence length="65" mass="7671">MINKIDVGKRISFYIKTYAIWSEIEKLRPRMMLDITCGTGQGIKHQIKRINWPITIVMVDISHRI</sequence>
<protein>
    <recommendedName>
        <fullName evidence="3">Methyltransferase domain-containing protein</fullName>
    </recommendedName>
</protein>
<organism evidence="1 2">
    <name type="scientific">Anaerocolumna sedimenticola</name>
    <dbReference type="NCBI Taxonomy" id="2696063"/>
    <lineage>
        <taxon>Bacteria</taxon>
        <taxon>Bacillati</taxon>
        <taxon>Bacillota</taxon>
        <taxon>Clostridia</taxon>
        <taxon>Lachnospirales</taxon>
        <taxon>Lachnospiraceae</taxon>
        <taxon>Anaerocolumna</taxon>
    </lineage>
</organism>
<evidence type="ECO:0000313" key="1">
    <source>
        <dbReference type="EMBL" id="QHQ62916.1"/>
    </source>
</evidence>
<dbReference type="Proteomes" id="UP000464314">
    <property type="component" value="Chromosome"/>
</dbReference>
<dbReference type="AlphaFoldDB" id="A0A6P1TT72"/>
<evidence type="ECO:0000313" key="2">
    <source>
        <dbReference type="Proteomes" id="UP000464314"/>
    </source>
</evidence>
<proteinExistence type="predicted"/>
<evidence type="ECO:0008006" key="3">
    <source>
        <dbReference type="Google" id="ProtNLM"/>
    </source>
</evidence>
<reference evidence="1 2" key="1">
    <citation type="submission" date="2020-01" db="EMBL/GenBank/DDBJ databases">
        <title>Genome analysis of Anaerocolumna sp. CBA3638.</title>
        <authorList>
            <person name="Kim J."/>
            <person name="Roh S.W."/>
        </authorList>
    </citation>
    <scope>NUCLEOTIDE SEQUENCE [LARGE SCALE GENOMIC DNA]</scope>
    <source>
        <strain evidence="1 2">CBA3638</strain>
    </source>
</reference>
<dbReference type="EMBL" id="CP048000">
    <property type="protein sequence ID" value="QHQ62916.1"/>
    <property type="molecule type" value="Genomic_DNA"/>
</dbReference>
<gene>
    <name evidence="1" type="ORF">Ana3638_20800</name>
</gene>
<dbReference type="RefSeq" id="WP_161839738.1">
    <property type="nucleotide sequence ID" value="NZ_CP048000.1"/>
</dbReference>
<dbReference type="KEGG" id="anr:Ana3638_20800"/>